<dbReference type="PROSITE" id="PS50923">
    <property type="entry name" value="SUSHI"/>
    <property type="match status" value="3"/>
</dbReference>
<comment type="caution">
    <text evidence="15">Lacks conserved residue(s) required for the propagation of feature annotation.</text>
</comment>
<evidence type="ECO:0000256" key="8">
    <source>
        <dbReference type="ARBA" id="ARBA00022659"/>
    </source>
</evidence>
<evidence type="ECO:0000256" key="2">
    <source>
        <dbReference type="ARBA" id="ARBA00004496"/>
    </source>
</evidence>
<dbReference type="GO" id="GO:0051965">
    <property type="term" value="P:positive regulation of synapse assembly"/>
    <property type="evidence" value="ECO:0007669"/>
    <property type="project" value="TreeGrafter"/>
</dbReference>
<keyword evidence="12" id="KW-0770">Synapse</keyword>
<proteinExistence type="predicted"/>
<dbReference type="InterPro" id="IPR003410">
    <property type="entry name" value="HYR_dom"/>
</dbReference>
<sequence length="499" mass="56134">MKTVTTVPSGGRVSYTKCEAAQPSNGEYQSNSHRGTEMANLHFLLFLKVCALAEVAARNDGSGITEQYHHNEVTLEEEYYTPQLDYKEPRWCHPLSLRNGEVTCFSPRGGYYRSTLGTRCELTCDRGFRLLGRSSVQCMPNRRWSGTAHCRQVRCRVLPLIFHGTYSCTDSVLVNSRCSYICNPGYHLEGDHTRICLEGGQWSSREPTCTDRDPPKIQCPLSRVRVAEQGKLTAKVSWDAPVVKDTADVSAVEVILVGPNSGSHFEEGVHVIQYKAYDQARNKASCKFIVRVEVRRCPALVAPLHGRLTCSADGDNYGTECEYHCGAGYERQGPALRTCLSDCSWSGEAPMCVQLPIITTDVRTAAALLDQFYLKRNLLVVSSPSSTDQYYGLQKLMLEKAECGLDMREVTVIELVGRAPHAVGYLKGRPLQPEVIRGLRQNLRISRTYFSMVLLDKRGVDRERLVDPTSSDELYSLIDMYLLNEEQRHQLDEYRDLCD</sequence>
<dbReference type="GeneID" id="111836520"/>
<dbReference type="GO" id="GO:0005102">
    <property type="term" value="F:signaling receptor binding"/>
    <property type="evidence" value="ECO:0007669"/>
    <property type="project" value="TreeGrafter"/>
</dbReference>
<dbReference type="InterPro" id="IPR000436">
    <property type="entry name" value="Sushi_SCR_CCP_dom"/>
</dbReference>
<dbReference type="AlphaFoldDB" id="A0A3B3RQ47"/>
<keyword evidence="10" id="KW-0677">Repeat</keyword>
<feature type="disulfide bond" evidence="15">
    <location>
        <begin position="325"/>
        <end position="352"/>
    </location>
</feature>
<dbReference type="CDD" id="cd00033">
    <property type="entry name" value="CCP"/>
    <property type="match status" value="3"/>
</dbReference>
<evidence type="ECO:0000256" key="6">
    <source>
        <dbReference type="ARBA" id="ARBA00022525"/>
    </source>
</evidence>
<keyword evidence="8 15" id="KW-0768">Sushi</keyword>
<dbReference type="Pfam" id="PF02494">
    <property type="entry name" value="HYR"/>
    <property type="match status" value="1"/>
</dbReference>
<evidence type="ECO:0000259" key="16">
    <source>
        <dbReference type="PROSITE" id="PS50825"/>
    </source>
</evidence>
<keyword evidence="5" id="KW-0963">Cytoplasm</keyword>
<dbReference type="GeneTree" id="ENSGT00940000159149"/>
<feature type="domain" description="Sushi" evidence="17">
    <location>
        <begin position="153"/>
        <end position="211"/>
    </location>
</feature>
<evidence type="ECO:0000313" key="18">
    <source>
        <dbReference type="Ensembl" id="ENSPKIP00000019846.1"/>
    </source>
</evidence>
<evidence type="ECO:0000256" key="3">
    <source>
        <dbReference type="ARBA" id="ARBA00004613"/>
    </source>
</evidence>
<dbReference type="InterPro" id="IPR025232">
    <property type="entry name" value="DUF4174"/>
</dbReference>
<evidence type="ECO:0000256" key="1">
    <source>
        <dbReference type="ARBA" id="ARBA00004241"/>
    </source>
</evidence>
<name>A0A3B3RQ47_9TELE</name>
<dbReference type="Pfam" id="PF13778">
    <property type="entry name" value="DUF4174"/>
    <property type="match status" value="1"/>
</dbReference>
<organism evidence="18 19">
    <name type="scientific">Paramormyrops kingsleyae</name>
    <dbReference type="NCBI Taxonomy" id="1676925"/>
    <lineage>
        <taxon>Eukaryota</taxon>
        <taxon>Metazoa</taxon>
        <taxon>Chordata</taxon>
        <taxon>Craniata</taxon>
        <taxon>Vertebrata</taxon>
        <taxon>Euteleostomi</taxon>
        <taxon>Actinopterygii</taxon>
        <taxon>Neopterygii</taxon>
        <taxon>Teleostei</taxon>
        <taxon>Osteoglossocephala</taxon>
        <taxon>Osteoglossomorpha</taxon>
        <taxon>Osteoglossiformes</taxon>
        <taxon>Mormyridae</taxon>
        <taxon>Paramormyrops</taxon>
    </lineage>
</organism>
<dbReference type="Gene3D" id="2.10.70.10">
    <property type="entry name" value="Complement Module, domain 1"/>
    <property type="match status" value="3"/>
</dbReference>
<protein>
    <recommendedName>
        <fullName evidence="4">Sushi repeat-containing protein SRPX2</fullName>
    </recommendedName>
</protein>
<dbReference type="SMART" id="SM00032">
    <property type="entry name" value="CCP"/>
    <property type="match status" value="3"/>
</dbReference>
<dbReference type="GO" id="GO:0009986">
    <property type="term" value="C:cell surface"/>
    <property type="evidence" value="ECO:0007669"/>
    <property type="project" value="UniProtKB-SubCell"/>
</dbReference>
<dbReference type="RefSeq" id="XP_023653628.1">
    <property type="nucleotide sequence ID" value="XM_023797860.2"/>
</dbReference>
<dbReference type="PANTHER" id="PTHR46343">
    <property type="entry name" value="HYR DOMAIN-CONTAINING PROTEIN"/>
    <property type="match status" value="1"/>
</dbReference>
<evidence type="ECO:0000256" key="11">
    <source>
        <dbReference type="ARBA" id="ARBA00022889"/>
    </source>
</evidence>
<dbReference type="InterPro" id="IPR043555">
    <property type="entry name" value="SRPX-like"/>
</dbReference>
<evidence type="ECO:0000256" key="9">
    <source>
        <dbReference type="ARBA" id="ARBA00022729"/>
    </source>
</evidence>
<evidence type="ECO:0000259" key="17">
    <source>
        <dbReference type="PROSITE" id="PS50923"/>
    </source>
</evidence>
<accession>A0A3B3RQ47</accession>
<dbReference type="InterPro" id="IPR035976">
    <property type="entry name" value="Sushi/SCR/CCP_sf"/>
</dbReference>
<evidence type="ECO:0000256" key="5">
    <source>
        <dbReference type="ARBA" id="ARBA00022490"/>
    </source>
</evidence>
<reference evidence="18" key="1">
    <citation type="submission" date="2025-08" db="UniProtKB">
        <authorList>
            <consortium name="Ensembl"/>
        </authorList>
    </citation>
    <scope>IDENTIFICATION</scope>
</reference>
<evidence type="ECO:0000256" key="14">
    <source>
        <dbReference type="ARBA" id="ARBA00034103"/>
    </source>
</evidence>
<evidence type="ECO:0000256" key="4">
    <source>
        <dbReference type="ARBA" id="ARBA00014594"/>
    </source>
</evidence>
<keyword evidence="9" id="KW-0732">Signal</keyword>
<dbReference type="GO" id="GO:0005576">
    <property type="term" value="C:extracellular region"/>
    <property type="evidence" value="ECO:0007669"/>
    <property type="project" value="UniProtKB-SubCell"/>
</dbReference>
<feature type="domain" description="HYR" evidence="16">
    <location>
        <begin position="210"/>
        <end position="294"/>
    </location>
</feature>
<dbReference type="Proteomes" id="UP000261540">
    <property type="component" value="Unplaced"/>
</dbReference>
<evidence type="ECO:0000256" key="13">
    <source>
        <dbReference type="ARBA" id="ARBA00023157"/>
    </source>
</evidence>
<dbReference type="PROSITE" id="PS50825">
    <property type="entry name" value="HYR"/>
    <property type="match status" value="1"/>
</dbReference>
<evidence type="ECO:0000256" key="12">
    <source>
        <dbReference type="ARBA" id="ARBA00023018"/>
    </source>
</evidence>
<keyword evidence="13 15" id="KW-1015">Disulfide bond</keyword>
<keyword evidence="19" id="KW-1185">Reference proteome</keyword>
<dbReference type="GO" id="GO:0090050">
    <property type="term" value="P:positive regulation of cell migration involved in sprouting angiogenesis"/>
    <property type="evidence" value="ECO:0007669"/>
    <property type="project" value="TreeGrafter"/>
</dbReference>
<keyword evidence="11" id="KW-0130">Cell adhesion</keyword>
<keyword evidence="6" id="KW-0964">Secreted</keyword>
<dbReference type="OrthoDB" id="6136178at2759"/>
<dbReference type="GO" id="GO:0045202">
    <property type="term" value="C:synapse"/>
    <property type="evidence" value="ECO:0007669"/>
    <property type="project" value="UniProtKB-SubCell"/>
</dbReference>
<reference evidence="18" key="2">
    <citation type="submission" date="2025-09" db="UniProtKB">
        <authorList>
            <consortium name="Ensembl"/>
        </authorList>
    </citation>
    <scope>IDENTIFICATION</scope>
</reference>
<keyword evidence="7" id="KW-0037">Angiogenesis</keyword>
<dbReference type="GO" id="GO:0005737">
    <property type="term" value="C:cytoplasm"/>
    <property type="evidence" value="ECO:0007669"/>
    <property type="project" value="UniProtKB-SubCell"/>
</dbReference>
<evidence type="ECO:0000256" key="15">
    <source>
        <dbReference type="PROSITE-ProRule" id="PRU00302"/>
    </source>
</evidence>
<dbReference type="SUPFAM" id="SSF57535">
    <property type="entry name" value="Complement control module/SCR domain"/>
    <property type="match status" value="3"/>
</dbReference>
<evidence type="ECO:0000256" key="7">
    <source>
        <dbReference type="ARBA" id="ARBA00022657"/>
    </source>
</evidence>
<feature type="domain" description="Sushi" evidence="17">
    <location>
        <begin position="102"/>
        <end position="152"/>
    </location>
</feature>
<dbReference type="Pfam" id="PF00084">
    <property type="entry name" value="Sushi"/>
    <property type="match status" value="3"/>
</dbReference>
<dbReference type="Ensembl" id="ENSPKIT00000000447.1">
    <property type="protein sequence ID" value="ENSPKIP00000019846.1"/>
    <property type="gene ID" value="ENSPKIG00000004826.1"/>
</dbReference>
<evidence type="ECO:0000256" key="10">
    <source>
        <dbReference type="ARBA" id="ARBA00022737"/>
    </source>
</evidence>
<dbReference type="PANTHER" id="PTHR46343:SF3">
    <property type="entry name" value="SUSHI REPEAT-CONTAINING PROTEIN SRPX2"/>
    <property type="match status" value="1"/>
</dbReference>
<dbReference type="GO" id="GO:0098609">
    <property type="term" value="P:cell-cell adhesion"/>
    <property type="evidence" value="ECO:0007669"/>
    <property type="project" value="TreeGrafter"/>
</dbReference>
<dbReference type="GO" id="GO:0001525">
    <property type="term" value="P:angiogenesis"/>
    <property type="evidence" value="ECO:0007669"/>
    <property type="project" value="UniProtKB-KW"/>
</dbReference>
<evidence type="ECO:0000313" key="19">
    <source>
        <dbReference type="Proteomes" id="UP000261540"/>
    </source>
</evidence>
<feature type="disulfide bond" evidence="15">
    <location>
        <begin position="182"/>
        <end position="209"/>
    </location>
</feature>
<comment type="subcellular location">
    <subcellularLocation>
        <location evidence="1">Cell surface</location>
    </subcellularLocation>
    <subcellularLocation>
        <location evidence="2">Cytoplasm</location>
    </subcellularLocation>
    <subcellularLocation>
        <location evidence="3">Secreted</location>
    </subcellularLocation>
    <subcellularLocation>
        <location evidence="14">Synapse</location>
    </subcellularLocation>
</comment>
<feature type="domain" description="Sushi" evidence="17">
    <location>
        <begin position="295"/>
        <end position="354"/>
    </location>
</feature>